<evidence type="ECO:0000313" key="2">
    <source>
        <dbReference type="Proteomes" id="UP000054279"/>
    </source>
</evidence>
<keyword evidence="2" id="KW-1185">Reference proteome</keyword>
<protein>
    <submittedName>
        <fullName evidence="1">Uncharacterized protein</fullName>
    </submittedName>
</protein>
<dbReference type="AlphaFoldDB" id="A0A0C9UUI9"/>
<dbReference type="HOGENOM" id="CLU_1526114_0_0_1"/>
<name>A0A0C9UUI9_SPHS4</name>
<organism evidence="1 2">
    <name type="scientific">Sphaerobolus stellatus (strain SS14)</name>
    <dbReference type="NCBI Taxonomy" id="990650"/>
    <lineage>
        <taxon>Eukaryota</taxon>
        <taxon>Fungi</taxon>
        <taxon>Dikarya</taxon>
        <taxon>Basidiomycota</taxon>
        <taxon>Agaricomycotina</taxon>
        <taxon>Agaricomycetes</taxon>
        <taxon>Phallomycetidae</taxon>
        <taxon>Geastrales</taxon>
        <taxon>Sphaerobolaceae</taxon>
        <taxon>Sphaerobolus</taxon>
    </lineage>
</organism>
<dbReference type="EMBL" id="KN837293">
    <property type="protein sequence ID" value="KIJ28986.1"/>
    <property type="molecule type" value="Genomic_DNA"/>
</dbReference>
<gene>
    <name evidence="1" type="ORF">M422DRAFT_269685</name>
</gene>
<accession>A0A0C9UUI9</accession>
<evidence type="ECO:0000313" key="1">
    <source>
        <dbReference type="EMBL" id="KIJ28986.1"/>
    </source>
</evidence>
<dbReference type="Proteomes" id="UP000054279">
    <property type="component" value="Unassembled WGS sequence"/>
</dbReference>
<proteinExistence type="predicted"/>
<reference evidence="1 2" key="1">
    <citation type="submission" date="2014-06" db="EMBL/GenBank/DDBJ databases">
        <title>Evolutionary Origins and Diversification of the Mycorrhizal Mutualists.</title>
        <authorList>
            <consortium name="DOE Joint Genome Institute"/>
            <consortium name="Mycorrhizal Genomics Consortium"/>
            <person name="Kohler A."/>
            <person name="Kuo A."/>
            <person name="Nagy L.G."/>
            <person name="Floudas D."/>
            <person name="Copeland A."/>
            <person name="Barry K.W."/>
            <person name="Cichocki N."/>
            <person name="Veneault-Fourrey C."/>
            <person name="LaButti K."/>
            <person name="Lindquist E.A."/>
            <person name="Lipzen A."/>
            <person name="Lundell T."/>
            <person name="Morin E."/>
            <person name="Murat C."/>
            <person name="Riley R."/>
            <person name="Ohm R."/>
            <person name="Sun H."/>
            <person name="Tunlid A."/>
            <person name="Henrissat B."/>
            <person name="Grigoriev I.V."/>
            <person name="Hibbett D.S."/>
            <person name="Martin F."/>
        </authorList>
    </citation>
    <scope>NUCLEOTIDE SEQUENCE [LARGE SCALE GENOMIC DNA]</scope>
    <source>
        <strain evidence="1 2">SS14</strain>
    </source>
</reference>
<sequence>MAAQWVKHWAKKPTSATTTKSSAMKSLDIVKVSLPDDDIPAASKSSNSLVERNERFSLKLGVRHIWMDILNSLCAPDWDVYFPEQYKIHVEAVEDHECQRKVQNIFNMAQQNVYGKDGKALGLANSQLEEMRIFRNEVSQVLACEEEFYLLMKFGGLPEYTGVYAVKGLNWQGCLY</sequence>